<evidence type="ECO:0000256" key="1">
    <source>
        <dbReference type="SAM" id="MobiDB-lite"/>
    </source>
</evidence>
<reference evidence="3 4" key="1">
    <citation type="journal article" date="2018" name="BMC Genomics">
        <title>The genome of Naegleria lovaniensis, the basis for a comparative approach to unravel pathogenicity factors of the human pathogenic amoeba N. fowleri.</title>
        <authorList>
            <person name="Liechti N."/>
            <person name="Schurch N."/>
            <person name="Bruggmann R."/>
            <person name="Wittwer M."/>
        </authorList>
    </citation>
    <scope>NUCLEOTIDE SEQUENCE [LARGE SCALE GENOMIC DNA]</scope>
    <source>
        <strain evidence="3 4">ATCC 30569</strain>
    </source>
</reference>
<organism evidence="3 4">
    <name type="scientific">Naegleria lovaniensis</name>
    <name type="common">Amoeba</name>
    <dbReference type="NCBI Taxonomy" id="51637"/>
    <lineage>
        <taxon>Eukaryota</taxon>
        <taxon>Discoba</taxon>
        <taxon>Heterolobosea</taxon>
        <taxon>Tetramitia</taxon>
        <taxon>Eutetramitia</taxon>
        <taxon>Vahlkampfiidae</taxon>
        <taxon>Naegleria</taxon>
    </lineage>
</organism>
<evidence type="ECO:0000259" key="2">
    <source>
        <dbReference type="PROSITE" id="PS51745"/>
    </source>
</evidence>
<dbReference type="InterPro" id="IPR053793">
    <property type="entry name" value="PB1-like"/>
</dbReference>
<feature type="compositionally biased region" description="Low complexity" evidence="1">
    <location>
        <begin position="43"/>
        <end position="58"/>
    </location>
</feature>
<evidence type="ECO:0000313" key="4">
    <source>
        <dbReference type="Proteomes" id="UP000816034"/>
    </source>
</evidence>
<feature type="domain" description="PB1" evidence="2">
    <location>
        <begin position="58"/>
        <end position="143"/>
    </location>
</feature>
<dbReference type="EMBL" id="PYSW02000008">
    <property type="protein sequence ID" value="KAG2389150.1"/>
    <property type="molecule type" value="Genomic_DNA"/>
</dbReference>
<gene>
    <name evidence="3" type="ORF">C9374_014550</name>
</gene>
<dbReference type="AlphaFoldDB" id="A0AA88GUJ6"/>
<dbReference type="PROSITE" id="PS51745">
    <property type="entry name" value="PB1"/>
    <property type="match status" value="1"/>
</dbReference>
<accession>A0AA88GUJ6</accession>
<comment type="caution">
    <text evidence="3">The sequence shown here is derived from an EMBL/GenBank/DDBJ whole genome shotgun (WGS) entry which is preliminary data.</text>
</comment>
<name>A0AA88GUJ6_NAELO</name>
<protein>
    <recommendedName>
        <fullName evidence="2">PB1 domain-containing protein</fullName>
    </recommendedName>
</protein>
<sequence length="852" mass="96464">MLLPNTNPKDKSPSTAPPDNQKKHQLNVYEKNTDQSKVKKTKVSTASSSESAASSNSSVRLTVKLDNNAFRINITGNSFSSLIEKVVSVFGLKEDGHPLPTLTYVDMDTRYHITNDDDVQDFLSFLNRHEVLEKDKFINVTTTASPSVCLIPMHSYQLEFMMAMQNLLENIEGSSSIIVHGFGSDFKFIGRTDVISTFTNCYEEYMDSISKDGRVARDNIVLPYIAAAPGIGKSRILKEIGLFMYKNKHLFPLFISFGNGTKMDVSIETNPLNGLCLRIVYSLVCSIAGIKGNDGFFATLWQKWNSEFKERKVFSLATILSACKKVISPDKPIDFFIGMDEVQIIHSHTKQSSSLGTIVSAIGQYMLQPLCGIVYSLLVGTDHTGLSQSFLGSGYAAKYIPTQAMLPTTDLHEIMDGLVEKYNMLQGWRKNTKLKHYLRTFGGYARGVEFYLEQLFTMKNLSPLDAWNVAKTKILETCHVATRLRSETKIKIMQRVITRKMIEKLDQVVDDDDLTWSDLENRGLVMLEQVKAFDENHNSCQEEKLKQYLVVYPPILLPALIQSNNEIRETYDRLFGADPSPLYGLNWEKVVFDYYYLILTILQKHESLNLTELFPFAKMNKKTAKLEIQQMNSQCYPCTHDSRLQGDLSERTFFNLQIVDSATSLTFNTSKNTDKLCMIKNATDASAGDILIWGMKDAINQDDCVFHLQCKWADSKTTTIDFSAIQNQISKNNEFKLLSGTRNVTVILTGKAITNLPKEDDLPNHLIIVCKDNFAKHFGVLSDHMKYLYSNFLYINECSREGFENVNMDKTDASKIIKIRTADNFGFKNMEDLKTKIGGELFAKLEGKEIIF</sequence>
<evidence type="ECO:0000313" key="3">
    <source>
        <dbReference type="EMBL" id="KAG2389150.1"/>
    </source>
</evidence>
<feature type="compositionally biased region" description="Polar residues" evidence="1">
    <location>
        <begin position="1"/>
        <end position="18"/>
    </location>
</feature>
<dbReference type="RefSeq" id="XP_044553142.1">
    <property type="nucleotide sequence ID" value="XM_044690550.1"/>
</dbReference>
<dbReference type="GeneID" id="68107003"/>
<dbReference type="Proteomes" id="UP000816034">
    <property type="component" value="Unassembled WGS sequence"/>
</dbReference>
<keyword evidence="4" id="KW-1185">Reference proteome</keyword>
<proteinExistence type="predicted"/>
<feature type="region of interest" description="Disordered" evidence="1">
    <location>
        <begin position="1"/>
        <end position="58"/>
    </location>
</feature>